<dbReference type="Gene3D" id="1.50.10.20">
    <property type="match status" value="1"/>
</dbReference>
<feature type="region of interest" description="Disordered" evidence="8">
    <location>
        <begin position="365"/>
        <end position="401"/>
    </location>
</feature>
<dbReference type="PANTHER" id="PTHR12145">
    <property type="entry name" value="MANNAN ENDO-1,6-ALPHA-MANNOSIDASE DCW1"/>
    <property type="match status" value="1"/>
</dbReference>
<evidence type="ECO:0000256" key="7">
    <source>
        <dbReference type="ARBA" id="ARBA00023295"/>
    </source>
</evidence>
<keyword evidence="9" id="KW-0472">Membrane</keyword>
<feature type="transmembrane region" description="Helical" evidence="9">
    <location>
        <begin position="404"/>
        <end position="424"/>
    </location>
</feature>
<dbReference type="GO" id="GO:0008496">
    <property type="term" value="F:mannan endo-1,6-alpha-mannosidase activity"/>
    <property type="evidence" value="ECO:0007669"/>
    <property type="project" value="UniProtKB-EC"/>
</dbReference>
<dbReference type="OrthoDB" id="4187847at2759"/>
<sequence>SVKDTAKKLADGIFSAYKDYLQPGETVGLFSESGEPYWWYEAGLVWNSLVEYSYLTGDKQYDDIVSEALVWQIGQAGNAPYQPANQTRTEANEDQIVWALAALTAAETGFKEPKNIKWLDLAKGVFDAQTQRWDGETCGGGLRWQMLTFNAGYDWKNSATNAAFFLLSARLAAVTGNKTYSEWAEKSYKWSRDVGLISESYDVFDGTNVRSGCSDVTKSQWTSVHAMYIEGSASRNSTFPAEGLATRFRDKFISEPEKVLVEAACEERNICDTSMRFLKGIAARFLWRAGATSTPVSDALDASLRESAKKAAQECEGQGTELTCRFVWAGENREKSKVAEGGLPEVFNALSVVQGRLYKKAGANASAGGSPVINPSASPSGGSPSGSPSGTPTGFTAPPQGTGAAGRITVAWIGATLAAMLFAAGM</sequence>
<feature type="non-terminal residue" evidence="10">
    <location>
        <position position="1"/>
    </location>
</feature>
<dbReference type="InterPro" id="IPR005198">
    <property type="entry name" value="Glyco_hydro_76"/>
</dbReference>
<keyword evidence="9" id="KW-0812">Transmembrane</keyword>
<dbReference type="GO" id="GO:0009272">
    <property type="term" value="P:fungal-type cell wall biogenesis"/>
    <property type="evidence" value="ECO:0007669"/>
    <property type="project" value="TreeGrafter"/>
</dbReference>
<evidence type="ECO:0000256" key="6">
    <source>
        <dbReference type="ARBA" id="ARBA00023180"/>
    </source>
</evidence>
<keyword evidence="4" id="KW-0732">Signal</keyword>
<dbReference type="GO" id="GO:0016052">
    <property type="term" value="P:carbohydrate catabolic process"/>
    <property type="evidence" value="ECO:0007669"/>
    <property type="project" value="InterPro"/>
</dbReference>
<dbReference type="InterPro" id="IPR014480">
    <property type="entry name" value="Mannan-1_6-alpha_mannosidase"/>
</dbReference>
<keyword evidence="11" id="KW-1185">Reference proteome</keyword>
<keyword evidence="9" id="KW-1133">Transmembrane helix</keyword>
<dbReference type="Proteomes" id="UP000800097">
    <property type="component" value="Unassembled WGS sequence"/>
</dbReference>
<comment type="similarity">
    <text evidence="2">Belongs to the glycosyl hydrolase 76 family.</text>
</comment>
<gene>
    <name evidence="10" type="ORF">EI97DRAFT_380555</name>
</gene>
<evidence type="ECO:0000256" key="9">
    <source>
        <dbReference type="SAM" id="Phobius"/>
    </source>
</evidence>
<evidence type="ECO:0000256" key="4">
    <source>
        <dbReference type="ARBA" id="ARBA00022729"/>
    </source>
</evidence>
<evidence type="ECO:0000313" key="10">
    <source>
        <dbReference type="EMBL" id="KAF2274949.1"/>
    </source>
</evidence>
<dbReference type="GeneID" id="54548940"/>
<dbReference type="PIRSF" id="PIRSF016302">
    <property type="entry name" value="Man_a_manosd"/>
    <property type="match status" value="1"/>
</dbReference>
<proteinExistence type="inferred from homology"/>
<keyword evidence="5 10" id="KW-0378">Hydrolase</keyword>
<evidence type="ECO:0000256" key="5">
    <source>
        <dbReference type="ARBA" id="ARBA00022801"/>
    </source>
</evidence>
<protein>
    <recommendedName>
        <fullName evidence="3">mannan endo-1,6-alpha-mannosidase</fullName>
        <ecNumber evidence="3">3.2.1.101</ecNumber>
    </recommendedName>
</protein>
<keyword evidence="7" id="KW-0326">Glycosidase</keyword>
<name>A0A6A6JI68_WESOR</name>
<dbReference type="RefSeq" id="XP_033652488.1">
    <property type="nucleotide sequence ID" value="XM_033795765.1"/>
</dbReference>
<evidence type="ECO:0000256" key="2">
    <source>
        <dbReference type="ARBA" id="ARBA00009699"/>
    </source>
</evidence>
<comment type="catalytic activity">
    <reaction evidence="1">
        <text>Random hydrolysis of (1-&gt;6)-alpha-D-mannosidic linkages in unbranched (1-&gt;6)-mannans.</text>
        <dbReference type="EC" id="3.2.1.101"/>
    </reaction>
</comment>
<dbReference type="Pfam" id="PF03663">
    <property type="entry name" value="Glyco_hydro_76"/>
    <property type="match status" value="1"/>
</dbReference>
<organism evidence="10 11">
    <name type="scientific">Westerdykella ornata</name>
    <dbReference type="NCBI Taxonomy" id="318751"/>
    <lineage>
        <taxon>Eukaryota</taxon>
        <taxon>Fungi</taxon>
        <taxon>Dikarya</taxon>
        <taxon>Ascomycota</taxon>
        <taxon>Pezizomycotina</taxon>
        <taxon>Dothideomycetes</taxon>
        <taxon>Pleosporomycetidae</taxon>
        <taxon>Pleosporales</taxon>
        <taxon>Sporormiaceae</taxon>
        <taxon>Westerdykella</taxon>
    </lineage>
</organism>
<evidence type="ECO:0000256" key="1">
    <source>
        <dbReference type="ARBA" id="ARBA00001452"/>
    </source>
</evidence>
<dbReference type="AlphaFoldDB" id="A0A6A6JI68"/>
<evidence type="ECO:0000313" key="11">
    <source>
        <dbReference type="Proteomes" id="UP000800097"/>
    </source>
</evidence>
<dbReference type="SUPFAM" id="SSF48208">
    <property type="entry name" value="Six-hairpin glycosidases"/>
    <property type="match status" value="1"/>
</dbReference>
<reference evidence="10" key="1">
    <citation type="journal article" date="2020" name="Stud. Mycol.">
        <title>101 Dothideomycetes genomes: a test case for predicting lifestyles and emergence of pathogens.</title>
        <authorList>
            <person name="Haridas S."/>
            <person name="Albert R."/>
            <person name="Binder M."/>
            <person name="Bloem J."/>
            <person name="Labutti K."/>
            <person name="Salamov A."/>
            <person name="Andreopoulos B."/>
            <person name="Baker S."/>
            <person name="Barry K."/>
            <person name="Bills G."/>
            <person name="Bluhm B."/>
            <person name="Cannon C."/>
            <person name="Castanera R."/>
            <person name="Culley D."/>
            <person name="Daum C."/>
            <person name="Ezra D."/>
            <person name="Gonzalez J."/>
            <person name="Henrissat B."/>
            <person name="Kuo A."/>
            <person name="Liang C."/>
            <person name="Lipzen A."/>
            <person name="Lutzoni F."/>
            <person name="Magnuson J."/>
            <person name="Mondo S."/>
            <person name="Nolan M."/>
            <person name="Ohm R."/>
            <person name="Pangilinan J."/>
            <person name="Park H.-J."/>
            <person name="Ramirez L."/>
            <person name="Alfaro M."/>
            <person name="Sun H."/>
            <person name="Tritt A."/>
            <person name="Yoshinaga Y."/>
            <person name="Zwiers L.-H."/>
            <person name="Turgeon B."/>
            <person name="Goodwin S."/>
            <person name="Spatafora J."/>
            <person name="Crous P."/>
            <person name="Grigoriev I."/>
        </authorList>
    </citation>
    <scope>NUCLEOTIDE SEQUENCE</scope>
    <source>
        <strain evidence="10">CBS 379.55</strain>
    </source>
</reference>
<dbReference type="EMBL" id="ML986500">
    <property type="protein sequence ID" value="KAF2274949.1"/>
    <property type="molecule type" value="Genomic_DNA"/>
</dbReference>
<accession>A0A6A6JI68</accession>
<feature type="compositionally biased region" description="Low complexity" evidence="8">
    <location>
        <begin position="365"/>
        <end position="399"/>
    </location>
</feature>
<evidence type="ECO:0000256" key="3">
    <source>
        <dbReference type="ARBA" id="ARBA00012350"/>
    </source>
</evidence>
<keyword evidence="6" id="KW-0325">Glycoprotein</keyword>
<dbReference type="InterPro" id="IPR008928">
    <property type="entry name" value="6-hairpin_glycosidase_sf"/>
</dbReference>
<evidence type="ECO:0000256" key="8">
    <source>
        <dbReference type="SAM" id="MobiDB-lite"/>
    </source>
</evidence>
<dbReference type="EC" id="3.2.1.101" evidence="3"/>
<dbReference type="PANTHER" id="PTHR12145:SF36">
    <property type="entry name" value="MANNAN ENDO-1,6-ALPHA-MANNOSIDASE DCW1"/>
    <property type="match status" value="1"/>
</dbReference>